<organism evidence="2 3">
    <name type="scientific">Sesamum alatum</name>
    <dbReference type="NCBI Taxonomy" id="300844"/>
    <lineage>
        <taxon>Eukaryota</taxon>
        <taxon>Viridiplantae</taxon>
        <taxon>Streptophyta</taxon>
        <taxon>Embryophyta</taxon>
        <taxon>Tracheophyta</taxon>
        <taxon>Spermatophyta</taxon>
        <taxon>Magnoliopsida</taxon>
        <taxon>eudicotyledons</taxon>
        <taxon>Gunneridae</taxon>
        <taxon>Pentapetalae</taxon>
        <taxon>asterids</taxon>
        <taxon>lamiids</taxon>
        <taxon>Lamiales</taxon>
        <taxon>Pedaliaceae</taxon>
        <taxon>Sesamum</taxon>
    </lineage>
</organism>
<feature type="domain" description="Myb/SANT-like" evidence="1">
    <location>
        <begin position="18"/>
        <end position="113"/>
    </location>
</feature>
<dbReference type="Pfam" id="PF12776">
    <property type="entry name" value="Myb_DNA-bind_3"/>
    <property type="match status" value="1"/>
</dbReference>
<dbReference type="Proteomes" id="UP001293254">
    <property type="component" value="Unassembled WGS sequence"/>
</dbReference>
<comment type="caution">
    <text evidence="2">The sequence shown here is derived from an EMBL/GenBank/DDBJ whole genome shotgun (WGS) entry which is preliminary data.</text>
</comment>
<evidence type="ECO:0000259" key="1">
    <source>
        <dbReference type="Pfam" id="PF12776"/>
    </source>
</evidence>
<dbReference type="InterPro" id="IPR024752">
    <property type="entry name" value="Myb/SANT-like_dom"/>
</dbReference>
<keyword evidence="3" id="KW-1185">Reference proteome</keyword>
<name>A0AAE1XNB4_9LAMI</name>
<accession>A0AAE1XNB4</accession>
<gene>
    <name evidence="2" type="ORF">Salat_2609100</name>
</gene>
<evidence type="ECO:0000313" key="3">
    <source>
        <dbReference type="Proteomes" id="UP001293254"/>
    </source>
</evidence>
<evidence type="ECO:0000313" key="2">
    <source>
        <dbReference type="EMBL" id="KAK4415020.1"/>
    </source>
</evidence>
<proteinExistence type="predicted"/>
<reference evidence="2" key="2">
    <citation type="journal article" date="2024" name="Plant">
        <title>Genomic evolution and insights into agronomic trait innovations of Sesamum species.</title>
        <authorList>
            <person name="Miao H."/>
            <person name="Wang L."/>
            <person name="Qu L."/>
            <person name="Liu H."/>
            <person name="Sun Y."/>
            <person name="Le M."/>
            <person name="Wang Q."/>
            <person name="Wei S."/>
            <person name="Zheng Y."/>
            <person name="Lin W."/>
            <person name="Duan Y."/>
            <person name="Cao H."/>
            <person name="Xiong S."/>
            <person name="Wang X."/>
            <person name="Wei L."/>
            <person name="Li C."/>
            <person name="Ma Q."/>
            <person name="Ju M."/>
            <person name="Zhao R."/>
            <person name="Li G."/>
            <person name="Mu C."/>
            <person name="Tian Q."/>
            <person name="Mei H."/>
            <person name="Zhang T."/>
            <person name="Gao T."/>
            <person name="Zhang H."/>
        </authorList>
    </citation>
    <scope>NUCLEOTIDE SEQUENCE</scope>
    <source>
        <strain evidence="2">3651</strain>
    </source>
</reference>
<reference evidence="2" key="1">
    <citation type="submission" date="2020-06" db="EMBL/GenBank/DDBJ databases">
        <authorList>
            <person name="Li T."/>
            <person name="Hu X."/>
            <person name="Zhang T."/>
            <person name="Song X."/>
            <person name="Zhang H."/>
            <person name="Dai N."/>
            <person name="Sheng W."/>
            <person name="Hou X."/>
            <person name="Wei L."/>
        </authorList>
    </citation>
    <scope>NUCLEOTIDE SEQUENCE</scope>
    <source>
        <strain evidence="2">3651</strain>
        <tissue evidence="2">Leaf</tissue>
    </source>
</reference>
<protein>
    <recommendedName>
        <fullName evidence="1">Myb/SANT-like domain-containing protein</fullName>
    </recommendedName>
</protein>
<dbReference type="AlphaFoldDB" id="A0AAE1XNB4"/>
<dbReference type="EMBL" id="JACGWO010000011">
    <property type="protein sequence ID" value="KAK4415020.1"/>
    <property type="molecule type" value="Genomic_DNA"/>
</dbReference>
<sequence>MVSRRRIRSQAKFFYTSRWTKAHDMAFINSLAWVAENGCKQLDPGRPDAAGIRFAMDIVNSFSLVQYGMEFYSARLDFLRQRYNAFSRILSDQGFHWNPNTNRVIGCKESWDRLFVVK</sequence>